<dbReference type="GeneID" id="65130583"/>
<proteinExistence type="predicted"/>
<dbReference type="Proteomes" id="UP000594150">
    <property type="component" value="Segment"/>
</dbReference>
<organism evidence="1 2">
    <name type="scientific">uncultured phage cr52_1</name>
    <dbReference type="NCBI Taxonomy" id="2772079"/>
    <lineage>
        <taxon>Viruses</taxon>
        <taxon>Duplodnaviria</taxon>
        <taxon>Heunggongvirae</taxon>
        <taxon>Uroviricota</taxon>
        <taxon>Caudoviricetes</taxon>
        <taxon>Crassvirales</taxon>
        <taxon>Suoliviridae</taxon>
        <taxon>Loutivirinae</taxon>
        <taxon>Buchavirus</taxon>
        <taxon>Buchavirus copri</taxon>
    </lineage>
</organism>
<dbReference type="RefSeq" id="YP_010112122.1">
    <property type="nucleotide sequence ID" value="NC_055888.1"/>
</dbReference>
<evidence type="ECO:0000313" key="2">
    <source>
        <dbReference type="Proteomes" id="UP000594150"/>
    </source>
</evidence>
<sequence>MIGRLSPSRVDFLRMLIIYEPSILAKVKVLNGRLEEQPKKVDILDNGQVILYYGSGPKWLQRFFNTHGSVSITDIAIKAASIMSGSGEAKNEEAFYGMMKAILKEAEDNNDLDCIVDILFDNLRCSPNGELHSKYINEKYLQKYADEKGHNRKVKMTEGPRGFIGIRLEDGRVLPCYLGKTVIIDE</sequence>
<protein>
    <submittedName>
        <fullName evidence="1">Uncharacterized protein</fullName>
    </submittedName>
</protein>
<name>A0A7M1RUG4_9CAUD</name>
<evidence type="ECO:0000313" key="1">
    <source>
        <dbReference type="EMBL" id="QOR56670.1"/>
    </source>
</evidence>
<dbReference type="EMBL" id="MT774395">
    <property type="protein sequence ID" value="QOR56670.1"/>
    <property type="molecule type" value="Genomic_DNA"/>
</dbReference>
<dbReference type="KEGG" id="vg:65130583"/>
<reference evidence="1 2" key="1">
    <citation type="submission" date="2020-07" db="EMBL/GenBank/DDBJ databases">
        <title>Taxonomic proposal: Crassvirales, a new order of highly abundant and diverse bacterial viruses.</title>
        <authorList>
            <person name="Shkoporov A.N."/>
            <person name="Stockdale S.R."/>
            <person name="Guerin E."/>
            <person name="Ross R.P."/>
            <person name="Hill C."/>
        </authorList>
    </citation>
    <scope>NUCLEOTIDE SEQUENCE [LARGE SCALE GENOMIC DNA]</scope>
</reference>
<accession>A0A7M1RUG4</accession>
<keyword evidence="2" id="KW-1185">Reference proteome</keyword>